<evidence type="ECO:0000313" key="6">
    <source>
        <dbReference type="Proteomes" id="UP000235945"/>
    </source>
</evidence>
<keyword evidence="6" id="KW-1185">Reference proteome</keyword>
<evidence type="ECO:0000259" key="3">
    <source>
        <dbReference type="Pfam" id="PF00188"/>
    </source>
</evidence>
<dbReference type="InterPro" id="IPR014044">
    <property type="entry name" value="CAP_dom"/>
</dbReference>
<dbReference type="CDD" id="cd05379">
    <property type="entry name" value="CAP_bacterial"/>
    <property type="match status" value="1"/>
</dbReference>
<dbReference type="Pfam" id="PF00188">
    <property type="entry name" value="CAP"/>
    <property type="match status" value="1"/>
</dbReference>
<protein>
    <submittedName>
        <fullName evidence="4">Uncharacterized protein YkwD</fullName>
    </submittedName>
</protein>
<sequence length="274" mass="28026">MRTGLLGASAAMAMSVVAVASGFFSGGDAFQLGAGPSGGGQVRTDDSPALETGGEAPAAPVPGRGRLPVGHAPEGPHTRSAPVTRFDAPVPTDAGTSPVRQPVSDPSPPDESHGSPSPAATPAVAHDTGTEGTVPAGSRPAAPEADTFRASPVGQILALVNDERARAGLKPLVASDRLSALAQSFSDDMARRGFFSHTDPDGKTPWDRAARRGIGNLGGENIARGHPDARAVMEAWMRSTGHRANILNGAYRTLGIGVNLTSANGPWWTQDFGY</sequence>
<evidence type="ECO:0000313" key="7">
    <source>
        <dbReference type="Proteomes" id="UP000528608"/>
    </source>
</evidence>
<feature type="region of interest" description="Disordered" evidence="1">
    <location>
        <begin position="35"/>
        <end position="148"/>
    </location>
</feature>
<feature type="chain" id="PRO_5042698005" evidence="2">
    <location>
        <begin position="21"/>
        <end position="274"/>
    </location>
</feature>
<name>A0A2N8NNU8_STREU</name>
<organism evidence="5 6">
    <name type="scientific">Streptomyces eurocidicus</name>
    <name type="common">Streptoverticillium eurocidicus</name>
    <dbReference type="NCBI Taxonomy" id="66423"/>
    <lineage>
        <taxon>Bacteria</taxon>
        <taxon>Bacillati</taxon>
        <taxon>Actinomycetota</taxon>
        <taxon>Actinomycetes</taxon>
        <taxon>Kitasatosporales</taxon>
        <taxon>Streptomycetaceae</taxon>
        <taxon>Streptomyces</taxon>
    </lineage>
</organism>
<dbReference type="Proteomes" id="UP000528608">
    <property type="component" value="Unassembled WGS sequence"/>
</dbReference>
<dbReference type="AlphaFoldDB" id="A0A2N8NNU8"/>
<feature type="domain" description="SCP" evidence="3">
    <location>
        <begin position="157"/>
        <end position="272"/>
    </location>
</feature>
<evidence type="ECO:0000313" key="4">
    <source>
        <dbReference type="EMBL" id="MBB5116728.1"/>
    </source>
</evidence>
<dbReference type="Gene3D" id="3.40.33.10">
    <property type="entry name" value="CAP"/>
    <property type="match status" value="1"/>
</dbReference>
<comment type="caution">
    <text evidence="5">The sequence shown here is derived from an EMBL/GenBank/DDBJ whole genome shotgun (WGS) entry which is preliminary data.</text>
</comment>
<reference evidence="5" key="1">
    <citation type="submission" date="2015-07" db="EMBL/GenBank/DDBJ databases">
        <authorList>
            <person name="Noorani M."/>
        </authorList>
    </citation>
    <scope>NUCLEOTIDE SEQUENCE [LARGE SCALE GENOMIC DNA]</scope>
    <source>
        <strain evidence="5">ATCC 27428</strain>
    </source>
</reference>
<dbReference type="Proteomes" id="UP000235945">
    <property type="component" value="Unassembled WGS sequence"/>
</dbReference>
<gene>
    <name evidence="5" type="ORF">AF335_29750</name>
    <name evidence="4" type="ORF">FHS36_000126</name>
</gene>
<dbReference type="SUPFAM" id="SSF55797">
    <property type="entry name" value="PR-1-like"/>
    <property type="match status" value="1"/>
</dbReference>
<dbReference type="InterPro" id="IPR035940">
    <property type="entry name" value="CAP_sf"/>
</dbReference>
<evidence type="ECO:0000256" key="2">
    <source>
        <dbReference type="SAM" id="SignalP"/>
    </source>
</evidence>
<feature type="signal peptide" evidence="2">
    <location>
        <begin position="1"/>
        <end position="20"/>
    </location>
</feature>
<dbReference type="EMBL" id="JACHJF010000001">
    <property type="protein sequence ID" value="MBB5116728.1"/>
    <property type="molecule type" value="Genomic_DNA"/>
</dbReference>
<keyword evidence="2" id="KW-0732">Signal</keyword>
<evidence type="ECO:0000313" key="5">
    <source>
        <dbReference type="EMBL" id="PNE30442.1"/>
    </source>
</evidence>
<reference evidence="4 7" key="3">
    <citation type="submission" date="2020-08" db="EMBL/GenBank/DDBJ databases">
        <title>Genomic Encyclopedia of Type Strains, Phase III (KMG-III): the genomes of soil and plant-associated and newly described type strains.</title>
        <authorList>
            <person name="Whitman W."/>
        </authorList>
    </citation>
    <scope>NUCLEOTIDE SEQUENCE [LARGE SCALE GENOMIC DNA]</scope>
    <source>
        <strain evidence="4 7">CECT 3259</strain>
    </source>
</reference>
<dbReference type="PANTHER" id="PTHR31157:SF1">
    <property type="entry name" value="SCP DOMAIN-CONTAINING PROTEIN"/>
    <property type="match status" value="1"/>
</dbReference>
<dbReference type="PANTHER" id="PTHR31157">
    <property type="entry name" value="SCP DOMAIN-CONTAINING PROTEIN"/>
    <property type="match status" value="1"/>
</dbReference>
<accession>A0A2N8NNU8</accession>
<evidence type="ECO:0000256" key="1">
    <source>
        <dbReference type="SAM" id="MobiDB-lite"/>
    </source>
</evidence>
<proteinExistence type="predicted"/>
<dbReference type="RefSeq" id="WP_244927205.1">
    <property type="nucleotide sequence ID" value="NZ_JACHJF010000001.1"/>
</dbReference>
<dbReference type="EMBL" id="LGUI01000012">
    <property type="protein sequence ID" value="PNE30442.1"/>
    <property type="molecule type" value="Genomic_DNA"/>
</dbReference>
<reference evidence="6" key="2">
    <citation type="submission" date="2015-07" db="EMBL/GenBank/DDBJ databases">
        <authorList>
            <person name="Graham D.E."/>
            <person name="Giannone R.J."/>
            <person name="Gulvik C.A."/>
            <person name="Hettich R.L."/>
            <person name="Klingeman D.M."/>
            <person name="Mahan K.M."/>
            <person name="Parry R.J."/>
            <person name="Spain J.C."/>
        </authorList>
    </citation>
    <scope>NUCLEOTIDE SEQUENCE [LARGE SCALE GENOMIC DNA]</scope>
    <source>
        <strain evidence="6">ATCC 27428</strain>
    </source>
</reference>